<dbReference type="AlphaFoldDB" id="A0A4Q2ELP2"/>
<reference evidence="1 2" key="1">
    <citation type="submission" date="2018-01" db="EMBL/GenBank/DDBJ databases">
        <title>Lactibacter flavus gen. nov., sp. nov., a novel bacterium of the family Propionibacteriaceae isolated from raw milk and dairy products.</title>
        <authorList>
            <person name="Wenning M."/>
            <person name="Breitenwieser F."/>
            <person name="Huptas C."/>
            <person name="von Neubeck M."/>
            <person name="Busse H.-J."/>
            <person name="Scherer S."/>
        </authorList>
    </citation>
    <scope>NUCLEOTIDE SEQUENCE [LARGE SCALE GENOMIC DNA]</scope>
    <source>
        <strain evidence="1 2">VG341</strain>
    </source>
</reference>
<name>A0A4Q2ELP2_9ACTN</name>
<evidence type="ECO:0000313" key="1">
    <source>
        <dbReference type="EMBL" id="RXW33494.1"/>
    </source>
</evidence>
<organism evidence="1 2">
    <name type="scientific">Propioniciclava flava</name>
    <dbReference type="NCBI Taxonomy" id="2072026"/>
    <lineage>
        <taxon>Bacteria</taxon>
        <taxon>Bacillati</taxon>
        <taxon>Actinomycetota</taxon>
        <taxon>Actinomycetes</taxon>
        <taxon>Propionibacteriales</taxon>
        <taxon>Propionibacteriaceae</taxon>
        <taxon>Propioniciclava</taxon>
    </lineage>
</organism>
<gene>
    <name evidence="1" type="ORF">C1706_01675</name>
</gene>
<dbReference type="Proteomes" id="UP000290624">
    <property type="component" value="Unassembled WGS sequence"/>
</dbReference>
<comment type="caution">
    <text evidence="1">The sequence shown here is derived from an EMBL/GenBank/DDBJ whole genome shotgun (WGS) entry which is preliminary data.</text>
</comment>
<proteinExistence type="predicted"/>
<sequence length="217" mass="24060">MTGHLFEDGTNDLKGHAAWRWVDEPEQDYSPSYGYEPPRELTPEERELAEKLAALILIGIIKGVETAAPHIRRWWSEKAAPTMRSAWERITTSGRPRGKVAVAPPPALEKISVVMLDAGAETVLAESKIKMSRAEWMHRFRAMVAAGAFQEEQQRILANARVDDEDEPVGRAGGLSELSPQQFADRVQLMLEANPSLLTEETSAELARVFSANALSL</sequence>
<accession>A0A4Q2ELP2</accession>
<dbReference type="EMBL" id="PPCV01000001">
    <property type="protein sequence ID" value="RXW33494.1"/>
    <property type="molecule type" value="Genomic_DNA"/>
</dbReference>
<protein>
    <submittedName>
        <fullName evidence="1">Uncharacterized protein</fullName>
    </submittedName>
</protein>
<evidence type="ECO:0000313" key="2">
    <source>
        <dbReference type="Proteomes" id="UP000290624"/>
    </source>
</evidence>
<keyword evidence="2" id="KW-1185">Reference proteome</keyword>